<evidence type="ECO:0008006" key="3">
    <source>
        <dbReference type="Google" id="ProtNLM"/>
    </source>
</evidence>
<dbReference type="PANTHER" id="PTHR35317">
    <property type="entry name" value="OS04G0629600 PROTEIN"/>
    <property type="match status" value="1"/>
</dbReference>
<accession>R8AR24</accession>
<dbReference type="RefSeq" id="WP_010863400.1">
    <property type="nucleotide sequence ID" value="NZ_AQQO01000181.1"/>
</dbReference>
<dbReference type="PANTHER" id="PTHR35317:SF28">
    <property type="entry name" value="ZINC FINGER, CCHC-TYPE, RIBONUCLEASE H-LIKE DOMAIN, GAG-PRE-INTEGRASE DOMAIN PROTEIN-RELATED"/>
    <property type="match status" value="1"/>
</dbReference>
<reference evidence="1 2" key="1">
    <citation type="journal article" date="2013" name="Genome Announc.">
        <title>Genome Sequence of Plesiomonas shigelloides Strain 302-73 (Serotype O1).</title>
        <authorList>
            <person name="Pique N."/>
            <person name="Aquilini E."/>
            <person name="Alioto T."/>
            <person name="Minana-Galbis D."/>
            <person name="Tomas J.M."/>
        </authorList>
    </citation>
    <scope>NUCLEOTIDE SEQUENCE [LARGE SCALE GENOMIC DNA]</scope>
    <source>
        <strain evidence="1 2">302-73</strain>
    </source>
</reference>
<dbReference type="AlphaFoldDB" id="R8AR24"/>
<protein>
    <recommendedName>
        <fullName evidence="3">UBN2 domain-containing protein</fullName>
    </recommendedName>
</protein>
<dbReference type="Proteomes" id="UP000014012">
    <property type="component" value="Unassembled WGS sequence"/>
</dbReference>
<proteinExistence type="predicted"/>
<evidence type="ECO:0000313" key="2">
    <source>
        <dbReference type="Proteomes" id="UP000014012"/>
    </source>
</evidence>
<sequence length="103" mass="12087">KEALNESRRRDKKALFLIFQAVDGESFEKISNAKTAKEAWEKLQVCNKGSDQVRKIRLQTLTRQYEFLCMEENETISDYFSRVLSIVNQLKRDGEEIKEVKVV</sequence>
<dbReference type="Pfam" id="PF14223">
    <property type="entry name" value="Retrotran_gag_2"/>
    <property type="match status" value="1"/>
</dbReference>
<feature type="non-terminal residue" evidence="1">
    <location>
        <position position="103"/>
    </location>
</feature>
<organism evidence="1 2">
    <name type="scientific">Plesiomonas shigelloides 302-73</name>
    <dbReference type="NCBI Taxonomy" id="1315976"/>
    <lineage>
        <taxon>Bacteria</taxon>
        <taxon>Pseudomonadati</taxon>
        <taxon>Pseudomonadota</taxon>
        <taxon>Gammaproteobacteria</taxon>
        <taxon>Enterobacterales</taxon>
        <taxon>Enterobacteriaceae</taxon>
        <taxon>Plesiomonas</taxon>
    </lineage>
</organism>
<feature type="non-terminal residue" evidence="1">
    <location>
        <position position="1"/>
    </location>
</feature>
<name>R8AR24_PLESH</name>
<comment type="caution">
    <text evidence="1">The sequence shown here is derived from an EMBL/GenBank/DDBJ whole genome shotgun (WGS) entry which is preliminary data.</text>
</comment>
<evidence type="ECO:0000313" key="1">
    <source>
        <dbReference type="EMBL" id="EON88767.1"/>
    </source>
</evidence>
<dbReference type="EMBL" id="AQQO01000181">
    <property type="protein sequence ID" value="EON88767.1"/>
    <property type="molecule type" value="Genomic_DNA"/>
</dbReference>
<keyword evidence="2" id="KW-1185">Reference proteome</keyword>
<gene>
    <name evidence="1" type="ORF">PLESHI_08889</name>
</gene>